<feature type="transmembrane region" description="Helical" evidence="1">
    <location>
        <begin position="110"/>
        <end position="133"/>
    </location>
</feature>
<organism evidence="2 3">
    <name type="scientific">Trema orientale</name>
    <name type="common">Charcoal tree</name>
    <name type="synonym">Celtis orientalis</name>
    <dbReference type="NCBI Taxonomy" id="63057"/>
    <lineage>
        <taxon>Eukaryota</taxon>
        <taxon>Viridiplantae</taxon>
        <taxon>Streptophyta</taxon>
        <taxon>Embryophyta</taxon>
        <taxon>Tracheophyta</taxon>
        <taxon>Spermatophyta</taxon>
        <taxon>Magnoliopsida</taxon>
        <taxon>eudicotyledons</taxon>
        <taxon>Gunneridae</taxon>
        <taxon>Pentapetalae</taxon>
        <taxon>rosids</taxon>
        <taxon>fabids</taxon>
        <taxon>Rosales</taxon>
        <taxon>Cannabaceae</taxon>
        <taxon>Trema</taxon>
    </lineage>
</organism>
<keyword evidence="1" id="KW-1133">Transmembrane helix</keyword>
<comment type="caution">
    <text evidence="2">The sequence shown here is derived from an EMBL/GenBank/DDBJ whole genome shotgun (WGS) entry which is preliminary data.</text>
</comment>
<feature type="transmembrane region" description="Helical" evidence="1">
    <location>
        <begin position="218"/>
        <end position="237"/>
    </location>
</feature>
<reference evidence="3" key="1">
    <citation type="submission" date="2016-06" db="EMBL/GenBank/DDBJ databases">
        <title>Parallel loss of symbiosis genes in relatives of nitrogen-fixing non-legume Parasponia.</title>
        <authorList>
            <person name="Van Velzen R."/>
            <person name="Holmer R."/>
            <person name="Bu F."/>
            <person name="Rutten L."/>
            <person name="Van Zeijl A."/>
            <person name="Liu W."/>
            <person name="Santuari L."/>
            <person name="Cao Q."/>
            <person name="Sharma T."/>
            <person name="Shen D."/>
            <person name="Roswanjaya Y."/>
            <person name="Wardhani T."/>
            <person name="Kalhor M.S."/>
            <person name="Jansen J."/>
            <person name="Van den Hoogen J."/>
            <person name="Gungor B."/>
            <person name="Hartog M."/>
            <person name="Hontelez J."/>
            <person name="Verver J."/>
            <person name="Yang W.-C."/>
            <person name="Schijlen E."/>
            <person name="Repin R."/>
            <person name="Schilthuizen M."/>
            <person name="Schranz E."/>
            <person name="Heidstra R."/>
            <person name="Miyata K."/>
            <person name="Fedorova E."/>
            <person name="Kohlen W."/>
            <person name="Bisseling T."/>
            <person name="Smit S."/>
            <person name="Geurts R."/>
        </authorList>
    </citation>
    <scope>NUCLEOTIDE SEQUENCE [LARGE SCALE GENOMIC DNA]</scope>
    <source>
        <strain evidence="3">cv. RG33-2</strain>
    </source>
</reference>
<dbReference type="PANTHER" id="PTHR33133">
    <property type="entry name" value="OS08G0107100 PROTEIN-RELATED"/>
    <property type="match status" value="1"/>
</dbReference>
<dbReference type="Proteomes" id="UP000237000">
    <property type="component" value="Unassembled WGS sequence"/>
</dbReference>
<evidence type="ECO:0000313" key="2">
    <source>
        <dbReference type="EMBL" id="POO03468.1"/>
    </source>
</evidence>
<feature type="transmembrane region" description="Helical" evidence="1">
    <location>
        <begin position="189"/>
        <end position="206"/>
    </location>
</feature>
<evidence type="ECO:0000256" key="1">
    <source>
        <dbReference type="SAM" id="Phobius"/>
    </source>
</evidence>
<dbReference type="EMBL" id="JXTC01000002">
    <property type="protein sequence ID" value="POO03468.1"/>
    <property type="molecule type" value="Genomic_DNA"/>
</dbReference>
<keyword evidence="3" id="KW-1185">Reference proteome</keyword>
<protein>
    <submittedName>
        <fullName evidence="2">Transmembrane protein</fullName>
    </submittedName>
</protein>
<dbReference type="AlphaFoldDB" id="A0A2P5G080"/>
<proteinExistence type="predicted"/>
<name>A0A2P5G080_TREOI</name>
<evidence type="ECO:0000313" key="3">
    <source>
        <dbReference type="Proteomes" id="UP000237000"/>
    </source>
</evidence>
<dbReference type="OrthoDB" id="1156740at2759"/>
<feature type="transmembrane region" description="Helical" evidence="1">
    <location>
        <begin position="272"/>
        <end position="295"/>
    </location>
</feature>
<gene>
    <name evidence="2" type="ORF">TorRG33x02_006730</name>
</gene>
<feature type="transmembrane region" description="Helical" evidence="1">
    <location>
        <begin position="50"/>
        <end position="72"/>
    </location>
</feature>
<keyword evidence="1" id="KW-0472">Membrane</keyword>
<keyword evidence="1 2" id="KW-0812">Transmembrane</keyword>
<dbReference type="PANTHER" id="PTHR33133:SF7">
    <property type="entry name" value="F26K24.10 PROTEIN-RELATED"/>
    <property type="match status" value="1"/>
</dbReference>
<dbReference type="InParanoid" id="A0A2P5G080"/>
<accession>A0A2P5G080</accession>
<feature type="transmembrane region" description="Helical" evidence="1">
    <location>
        <begin position="154"/>
        <end position="183"/>
    </location>
</feature>
<sequence>MALVKLFSFTAYSPEIKLETYQGLADKASTLNLIKVLSESRRIIKGRPRLFVTLSFLFILPFSIAAAVYPIIRSPFPDAISKSFLNLIGFGPQRANDQVITISAKTVLLALAYVLFTVVFSIFAIVSTAYSAIHGFPGQPIKLKSAIKSITTSFFPLLGTTLLVQIIVSTITILFVIVFALLITGAKLLGFQIEFSLPYFILAMSSKRSASLVRGRRRLALSLSFLFAFCYGVIAWSTKYSLPVEDLDGSSTRTSVTNHEWKRLVFNLAVKIFLNSAFRTLVMLYEMVATTVLYVY</sequence>